<keyword evidence="7 9" id="KW-1133">Transmembrane helix</keyword>
<evidence type="ECO:0000256" key="1">
    <source>
        <dbReference type="ARBA" id="ARBA00004429"/>
    </source>
</evidence>
<evidence type="ECO:0000313" key="11">
    <source>
        <dbReference type="Proteomes" id="UP000019918"/>
    </source>
</evidence>
<dbReference type="Pfam" id="PF00771">
    <property type="entry name" value="FHIPEP"/>
    <property type="match status" value="1"/>
</dbReference>
<dbReference type="InterPro" id="IPR042193">
    <property type="entry name" value="FHIPEP_3"/>
</dbReference>
<feature type="transmembrane region" description="Helical" evidence="9">
    <location>
        <begin position="76"/>
        <end position="96"/>
    </location>
</feature>
<evidence type="ECO:0000256" key="9">
    <source>
        <dbReference type="SAM" id="Phobius"/>
    </source>
</evidence>
<evidence type="ECO:0000256" key="8">
    <source>
        <dbReference type="ARBA" id="ARBA00023136"/>
    </source>
</evidence>
<dbReference type="InterPro" id="IPR025505">
    <property type="entry name" value="FHIPEP_CS"/>
</dbReference>
<keyword evidence="6 9" id="KW-0812">Transmembrane</keyword>
<dbReference type="InterPro" id="IPR042194">
    <property type="entry name" value="FHIPEP_1"/>
</dbReference>
<dbReference type="PRINTS" id="PR00949">
    <property type="entry name" value="TYPE3IMAPROT"/>
</dbReference>
<evidence type="ECO:0000256" key="7">
    <source>
        <dbReference type="ARBA" id="ARBA00022989"/>
    </source>
</evidence>
<evidence type="ECO:0000313" key="10">
    <source>
        <dbReference type="EMBL" id="EXU75781.1"/>
    </source>
</evidence>
<protein>
    <submittedName>
        <fullName evidence="10">Type III secretion protein HrpI</fullName>
    </submittedName>
</protein>
<comment type="similarity">
    <text evidence="2">Belongs to the FHIPEP (flagella/HR/invasion proteins export pore) family.</text>
</comment>
<dbReference type="GO" id="GO:0009306">
    <property type="term" value="P:protein secretion"/>
    <property type="evidence" value="ECO:0007669"/>
    <property type="project" value="InterPro"/>
</dbReference>
<dbReference type="NCBIfam" id="TIGR01399">
    <property type="entry name" value="hrcV"/>
    <property type="match status" value="1"/>
</dbReference>
<dbReference type="PROSITE" id="PS00994">
    <property type="entry name" value="FHIPEP"/>
    <property type="match status" value="1"/>
</dbReference>
<keyword evidence="3" id="KW-0813">Transport</keyword>
<dbReference type="Proteomes" id="UP000019918">
    <property type="component" value="Unassembled WGS sequence"/>
</dbReference>
<dbReference type="STRING" id="69222.BG55_09160"/>
<dbReference type="Gene3D" id="1.10.8.540">
    <property type="entry name" value="FHIPEP family, domain 3"/>
    <property type="match status" value="1"/>
</dbReference>
<feature type="transmembrane region" description="Helical" evidence="9">
    <location>
        <begin position="204"/>
        <end position="225"/>
    </location>
</feature>
<evidence type="ECO:0000256" key="6">
    <source>
        <dbReference type="ARBA" id="ARBA00022692"/>
    </source>
</evidence>
<keyword evidence="8 9" id="KW-0472">Membrane</keyword>
<dbReference type="PANTHER" id="PTHR30161:SF2">
    <property type="entry name" value="INVASION PROTEIN INVA"/>
    <property type="match status" value="1"/>
</dbReference>
<evidence type="ECO:0000256" key="3">
    <source>
        <dbReference type="ARBA" id="ARBA00022448"/>
    </source>
</evidence>
<feature type="transmembrane region" description="Helical" evidence="9">
    <location>
        <begin position="45"/>
        <end position="64"/>
    </location>
</feature>
<feature type="transmembrane region" description="Helical" evidence="9">
    <location>
        <begin position="21"/>
        <end position="39"/>
    </location>
</feature>
<proteinExistence type="inferred from homology"/>
<dbReference type="InterPro" id="IPR042196">
    <property type="entry name" value="FHIPEP_4"/>
</dbReference>
<sequence length="717" mass="79804">MSSLFVWLNRLAISAMQRSEVVGATIVMSIVFMMIIPLPTGLIDVLIALNICISSLLIVLAMYLPKPLAFSTFPSVLLLTTMFRLALSISTTRQILLQQDAGHIVEAFGNFVVGGNLAVGLVIFLILTVVNFLVITKGSERVAEVAARFTLDAMPGKQMSIDSDLRAGLIEAHQARQRRENLAKESQLFGAMDGAMKFVKGDAIAGLVIVFINMIGGFAIGVLQNGMDASAAMHIYSVLTIGDGLIAQIPALLISLTAGMIITRVSADGQQVDANIGREIAEQLTSQPKAWIMSAAGMLGFALLPGMPTAVFIVISIVALGSGLFQLWRTKQETTQQEANQRQAQQLAPEENGHQDLRRFNPTRAYLLQFSQGHQNSEASTALIQNIRRLRNRLVYHFGFTLPSFDIEFSPMLADDEFRFCVYEIPLVTATFAVEHLAVRKNSFDAWLSEQADGAEHPMMQGVAERDETHWCWLPPDHPLLQQDDQRMWNASDLIMLRMEQAIHQSGSQFIGLQESKSILNWLESEQPELAQELQRIMPLSRFAAVLQRLASERMPLRSVRTIAETLIEHGQHERDSAALTDFVRIALKEHICHQYLQPNGLDVWLLTPETEELLRDSLRQAQSETFFSLAQDYGISLLHQMRQAFPAYDNNQALILVAQDLRSPLRALLKDEFHAVPVLSFAELTSNVAINVLGRLDLQQSPPDLQENDSCMNYAY</sequence>
<organism evidence="10 11">
    <name type="scientific">Erwinia mallotivora</name>
    <dbReference type="NCBI Taxonomy" id="69222"/>
    <lineage>
        <taxon>Bacteria</taxon>
        <taxon>Pseudomonadati</taxon>
        <taxon>Pseudomonadota</taxon>
        <taxon>Gammaproteobacteria</taxon>
        <taxon>Enterobacterales</taxon>
        <taxon>Erwiniaceae</taxon>
        <taxon>Erwinia</taxon>
    </lineage>
</organism>
<dbReference type="PIRSF" id="PIRSF005419">
    <property type="entry name" value="FlhA"/>
    <property type="match status" value="1"/>
</dbReference>
<feature type="transmembrane region" description="Helical" evidence="9">
    <location>
        <begin position="310"/>
        <end position="328"/>
    </location>
</feature>
<keyword evidence="11" id="KW-1185">Reference proteome</keyword>
<dbReference type="Gene3D" id="3.40.30.60">
    <property type="entry name" value="FHIPEP family, domain 1"/>
    <property type="match status" value="1"/>
</dbReference>
<evidence type="ECO:0000256" key="4">
    <source>
        <dbReference type="ARBA" id="ARBA00022475"/>
    </source>
</evidence>
<evidence type="ECO:0000256" key="2">
    <source>
        <dbReference type="ARBA" id="ARBA00008835"/>
    </source>
</evidence>
<name>A0A014M1U0_9GAMM</name>
<keyword evidence="5" id="KW-0997">Cell inner membrane</keyword>
<dbReference type="InterPro" id="IPR006302">
    <property type="entry name" value="T3SS_HrcV"/>
</dbReference>
<gene>
    <name evidence="10" type="ORF">BG55_09160</name>
</gene>
<dbReference type="Gene3D" id="3.40.50.12790">
    <property type="entry name" value="FHIPEP family, domain 4"/>
    <property type="match status" value="1"/>
</dbReference>
<dbReference type="PATRIC" id="fig|69222.5.peg.1888"/>
<dbReference type="GO" id="GO:0005886">
    <property type="term" value="C:plasma membrane"/>
    <property type="evidence" value="ECO:0007669"/>
    <property type="project" value="UniProtKB-SubCell"/>
</dbReference>
<dbReference type="EMBL" id="JFHN01000044">
    <property type="protein sequence ID" value="EXU75781.1"/>
    <property type="molecule type" value="Genomic_DNA"/>
</dbReference>
<feature type="transmembrane region" description="Helical" evidence="9">
    <location>
        <begin position="108"/>
        <end position="134"/>
    </location>
</feature>
<dbReference type="OrthoDB" id="9759185at2"/>
<dbReference type="RefSeq" id="WP_034936543.1">
    <property type="nucleotide sequence ID" value="NZ_JFHN01000044.1"/>
</dbReference>
<evidence type="ECO:0000256" key="5">
    <source>
        <dbReference type="ARBA" id="ARBA00022519"/>
    </source>
</evidence>
<accession>A0A014M1U0</accession>
<comment type="caution">
    <text evidence="10">The sequence shown here is derived from an EMBL/GenBank/DDBJ whole genome shotgun (WGS) entry which is preliminary data.</text>
</comment>
<reference evidence="10 11" key="1">
    <citation type="submission" date="2014-02" db="EMBL/GenBank/DDBJ databases">
        <title>Draft genome of Erwinia mallotivora strain BT-MARDI, a papaya dieback pathogen.</title>
        <authorList>
            <person name="Redzuan R."/>
            <person name="Abu Bakar N."/>
            <person name="Badrun R."/>
            <person name="Mohd Raih M.F."/>
            <person name="Rozano L."/>
            <person name="Mat Amin N."/>
        </authorList>
    </citation>
    <scope>NUCLEOTIDE SEQUENCE [LARGE SCALE GENOMIC DNA]</scope>
    <source>
        <strain evidence="10 11">BT-MARDI</strain>
    </source>
</reference>
<keyword evidence="4" id="KW-1003">Cell membrane</keyword>
<dbReference type="PANTHER" id="PTHR30161">
    <property type="entry name" value="FLAGELLAR EXPORT PROTEIN, MEMBRANE FLHA SUBUNIT-RELATED"/>
    <property type="match status" value="1"/>
</dbReference>
<dbReference type="InterPro" id="IPR001712">
    <property type="entry name" value="T3SS_FHIPEP"/>
</dbReference>
<comment type="subcellular location">
    <subcellularLocation>
        <location evidence="1">Cell inner membrane</location>
        <topology evidence="1">Multi-pass membrane protein</topology>
    </subcellularLocation>
</comment>
<dbReference type="AlphaFoldDB" id="A0A014M1U0"/>